<evidence type="ECO:0000313" key="1">
    <source>
        <dbReference type="EMBL" id="TKX32838.1"/>
    </source>
</evidence>
<dbReference type="EMBL" id="NXMA01000003">
    <property type="protein sequence ID" value="TKX32838.1"/>
    <property type="molecule type" value="Genomic_DNA"/>
</dbReference>
<dbReference type="InterPro" id="IPR036736">
    <property type="entry name" value="ACP-like_sf"/>
</dbReference>
<name>A0A4U7BLB8_9BACT</name>
<dbReference type="Gene3D" id="1.10.1200.10">
    <property type="entry name" value="ACP-like"/>
    <property type="match status" value="1"/>
</dbReference>
<dbReference type="Proteomes" id="UP000310353">
    <property type="component" value="Unassembled WGS sequence"/>
</dbReference>
<sequence length="75" mass="8774">MQIVKQFFINIERTDIDEKMTNLVSGDLIDSIDIIALVAEIEKYYKKPLKAEFITPENFESFESIKKMLELAMKD</sequence>
<gene>
    <name evidence="1" type="ORF">CQA76_02470</name>
</gene>
<dbReference type="RefSeq" id="WP_137621868.1">
    <property type="nucleotide sequence ID" value="NZ_NXMA01000003.1"/>
</dbReference>
<accession>A0A4U7BLB8</accession>
<organism evidence="1 2">
    <name type="scientific">Campylobacter aviculae</name>
    <dbReference type="NCBI Taxonomy" id="2510190"/>
    <lineage>
        <taxon>Bacteria</taxon>
        <taxon>Pseudomonadati</taxon>
        <taxon>Campylobacterota</taxon>
        <taxon>Epsilonproteobacteria</taxon>
        <taxon>Campylobacterales</taxon>
        <taxon>Campylobacteraceae</taxon>
        <taxon>Campylobacter</taxon>
    </lineage>
</organism>
<comment type="caution">
    <text evidence="1">The sequence shown here is derived from an EMBL/GenBank/DDBJ whole genome shotgun (WGS) entry which is preliminary data.</text>
</comment>
<proteinExistence type="predicted"/>
<dbReference type="AlphaFoldDB" id="A0A4U7BLB8"/>
<dbReference type="OrthoDB" id="5360412at2"/>
<protein>
    <submittedName>
        <fullName evidence="1">Acyl carrier protein</fullName>
    </submittedName>
</protein>
<evidence type="ECO:0000313" key="2">
    <source>
        <dbReference type="Proteomes" id="UP000310353"/>
    </source>
</evidence>
<keyword evidence="2" id="KW-1185">Reference proteome</keyword>
<reference evidence="1 2" key="1">
    <citation type="submission" date="2018-05" db="EMBL/GenBank/DDBJ databases">
        <title>Novel Campyloabacter and Helicobacter Species and Strains.</title>
        <authorList>
            <person name="Mannion A.J."/>
            <person name="Shen Z."/>
            <person name="Fox J.G."/>
        </authorList>
    </citation>
    <scope>NUCLEOTIDE SEQUENCE [LARGE SCALE GENOMIC DNA]</scope>
    <source>
        <strain evidence="2">MIT17-670</strain>
    </source>
</reference>
<dbReference type="SUPFAM" id="SSF47336">
    <property type="entry name" value="ACP-like"/>
    <property type="match status" value="1"/>
</dbReference>